<feature type="region of interest" description="Disordered" evidence="7">
    <location>
        <begin position="95"/>
        <end position="222"/>
    </location>
</feature>
<feature type="compositionally biased region" description="Polar residues" evidence="7">
    <location>
        <begin position="101"/>
        <end position="119"/>
    </location>
</feature>
<evidence type="ECO:0000256" key="2">
    <source>
        <dbReference type="ARBA" id="ARBA00007727"/>
    </source>
</evidence>
<dbReference type="PANTHER" id="PTHR32285">
    <property type="entry name" value="PROTEIN TRICHOME BIREFRINGENCE-LIKE 9-RELATED"/>
    <property type="match status" value="1"/>
</dbReference>
<feature type="transmembrane region" description="Helical" evidence="8">
    <location>
        <begin position="33"/>
        <end position="53"/>
    </location>
</feature>
<evidence type="ECO:0000256" key="6">
    <source>
        <dbReference type="ARBA" id="ARBA00023136"/>
    </source>
</evidence>
<evidence type="ECO:0000313" key="11">
    <source>
        <dbReference type="EMBL" id="KAJ8900083.1"/>
    </source>
</evidence>
<evidence type="ECO:0000259" key="10">
    <source>
        <dbReference type="Pfam" id="PF14416"/>
    </source>
</evidence>
<feature type="domain" description="Trichome birefringence-like N-terminal" evidence="10">
    <location>
        <begin position="257"/>
        <end position="309"/>
    </location>
</feature>
<evidence type="ECO:0000256" key="8">
    <source>
        <dbReference type="SAM" id="Phobius"/>
    </source>
</evidence>
<evidence type="ECO:0000256" key="3">
    <source>
        <dbReference type="ARBA" id="ARBA00022692"/>
    </source>
</evidence>
<evidence type="ECO:0000313" key="12">
    <source>
        <dbReference type="Proteomes" id="UP001159364"/>
    </source>
</evidence>
<evidence type="ECO:0000256" key="7">
    <source>
        <dbReference type="SAM" id="MobiDB-lite"/>
    </source>
</evidence>
<keyword evidence="6 8" id="KW-0472">Membrane</keyword>
<accession>A0AAV8UG94</accession>
<proteinExistence type="inferred from homology"/>
<dbReference type="Proteomes" id="UP001159364">
    <property type="component" value="Linkage Group LG08"/>
</dbReference>
<keyword evidence="4" id="KW-0735">Signal-anchor</keyword>
<evidence type="ECO:0008006" key="13">
    <source>
        <dbReference type="Google" id="ProtNLM"/>
    </source>
</evidence>
<dbReference type="InterPro" id="IPR029962">
    <property type="entry name" value="TBL"/>
</dbReference>
<keyword evidence="5 8" id="KW-1133">Transmembrane helix</keyword>
<evidence type="ECO:0000256" key="1">
    <source>
        <dbReference type="ARBA" id="ARBA00004167"/>
    </source>
</evidence>
<comment type="similarity">
    <text evidence="2">Belongs to the PC-esterase family. TBL subfamily.</text>
</comment>
<dbReference type="Pfam" id="PF13839">
    <property type="entry name" value="PC-Esterase"/>
    <property type="match status" value="1"/>
</dbReference>
<dbReference type="PANTHER" id="PTHR32285:SF22">
    <property type="entry name" value="PROTEIN TRICHOME BIREFRINGENCE"/>
    <property type="match status" value="1"/>
</dbReference>
<feature type="compositionally biased region" description="Polar residues" evidence="7">
    <location>
        <begin position="194"/>
        <end position="205"/>
    </location>
</feature>
<gene>
    <name evidence="11" type="ORF">K2173_024199</name>
</gene>
<comment type="subcellular location">
    <subcellularLocation>
        <location evidence="1">Membrane</location>
        <topology evidence="1">Single-pass membrane protein</topology>
    </subcellularLocation>
</comment>
<evidence type="ECO:0000256" key="5">
    <source>
        <dbReference type="ARBA" id="ARBA00022989"/>
    </source>
</evidence>
<dbReference type="InterPro" id="IPR026057">
    <property type="entry name" value="TBL_C"/>
</dbReference>
<evidence type="ECO:0000259" key="9">
    <source>
        <dbReference type="Pfam" id="PF13839"/>
    </source>
</evidence>
<organism evidence="11 12">
    <name type="scientific">Erythroxylum novogranatense</name>
    <dbReference type="NCBI Taxonomy" id="1862640"/>
    <lineage>
        <taxon>Eukaryota</taxon>
        <taxon>Viridiplantae</taxon>
        <taxon>Streptophyta</taxon>
        <taxon>Embryophyta</taxon>
        <taxon>Tracheophyta</taxon>
        <taxon>Spermatophyta</taxon>
        <taxon>Magnoliopsida</taxon>
        <taxon>eudicotyledons</taxon>
        <taxon>Gunneridae</taxon>
        <taxon>Pentapetalae</taxon>
        <taxon>rosids</taxon>
        <taxon>fabids</taxon>
        <taxon>Malpighiales</taxon>
        <taxon>Erythroxylaceae</taxon>
        <taxon>Erythroxylum</taxon>
    </lineage>
</organism>
<protein>
    <recommendedName>
        <fullName evidence="13">Trichome birefringence-like N-terminal domain-containing protein</fullName>
    </recommendedName>
</protein>
<dbReference type="AlphaFoldDB" id="A0AAV8UG94"/>
<comment type="caution">
    <text evidence="11">The sequence shown here is derived from an EMBL/GenBank/DDBJ whole genome shotgun (WGS) entry which is preliminary data.</text>
</comment>
<dbReference type="GO" id="GO:0016413">
    <property type="term" value="F:O-acetyltransferase activity"/>
    <property type="evidence" value="ECO:0007669"/>
    <property type="project" value="InterPro"/>
</dbReference>
<keyword evidence="3 8" id="KW-0812">Transmembrane</keyword>
<dbReference type="InterPro" id="IPR025846">
    <property type="entry name" value="TBL_N"/>
</dbReference>
<keyword evidence="12" id="KW-1185">Reference proteome</keyword>
<name>A0AAV8UG94_9ROSI</name>
<feature type="compositionally biased region" description="Polar residues" evidence="7">
    <location>
        <begin position="129"/>
        <end position="157"/>
    </location>
</feature>
<sequence length="499" mass="56829">MADTATKHCSLNGETFFSDLKTLPSLLRTRRTIYGFMFAFVVFTAFLAFSPSANSSSSWFVNIFSTTTTSDSYRSNFSSVFSFFFPNNNINNFTSSSSQQPHVLSSKNSTDRSNGTPSQPVVKHKQVPTLKNQTRSAENFTESPVSQTNASRSSPNVNKELANGNKHTQNPENSEIEETSKLNQTATGAPKATVTVNQSVKSPENTGPFGEKYSGNQDEEVTDKGLKANYTDSLSKKQSNGTKQSNGVENWMQDLAKCNLFDGEWVMDDSYPLYKPGSCSLIDEQFNCIRNGRPDKDYQKYKWKPYGCNLPRLNAAHMLEMLRGKRLAFVGDSLNRNMWESLICILKGAVKDQKNVYEAHGRSYFRGEAFYSFIFKDYDCTIEFFVSPFLVQEWEVPDKNGRTKETLRLDLLGRSSEQYKGADIIVFNTGHWWTHEKTSLGKDYYQEGSHVYEELNVLEAFRKALTTWARWVDANINPLKSMVFFRGYSESHFRYDRKI</sequence>
<dbReference type="Pfam" id="PF14416">
    <property type="entry name" value="PMR5N"/>
    <property type="match status" value="1"/>
</dbReference>
<dbReference type="EMBL" id="JAIWQS010000008">
    <property type="protein sequence ID" value="KAJ8900083.1"/>
    <property type="molecule type" value="Genomic_DNA"/>
</dbReference>
<evidence type="ECO:0000256" key="4">
    <source>
        <dbReference type="ARBA" id="ARBA00022968"/>
    </source>
</evidence>
<reference evidence="11 12" key="1">
    <citation type="submission" date="2021-09" db="EMBL/GenBank/DDBJ databases">
        <title>Genomic insights and catalytic innovation underlie evolution of tropane alkaloids biosynthesis.</title>
        <authorList>
            <person name="Wang Y.-J."/>
            <person name="Tian T."/>
            <person name="Huang J.-P."/>
            <person name="Huang S.-X."/>
        </authorList>
    </citation>
    <scope>NUCLEOTIDE SEQUENCE [LARGE SCALE GENOMIC DNA]</scope>
    <source>
        <strain evidence="11">KIB-2018</strain>
        <tissue evidence="11">Leaf</tissue>
    </source>
</reference>
<dbReference type="GO" id="GO:0005794">
    <property type="term" value="C:Golgi apparatus"/>
    <property type="evidence" value="ECO:0007669"/>
    <property type="project" value="TreeGrafter"/>
</dbReference>
<dbReference type="GO" id="GO:0016020">
    <property type="term" value="C:membrane"/>
    <property type="evidence" value="ECO:0007669"/>
    <property type="project" value="UniProtKB-SubCell"/>
</dbReference>
<feature type="domain" description="Trichome birefringence-like C-terminal" evidence="9">
    <location>
        <begin position="310"/>
        <end position="494"/>
    </location>
</feature>